<evidence type="ECO:0000256" key="2">
    <source>
        <dbReference type="ARBA" id="ARBA00022737"/>
    </source>
</evidence>
<reference evidence="3" key="1">
    <citation type="submission" date="2018-05" db="EMBL/GenBank/DDBJ databases">
        <authorList>
            <person name="Lanie J.A."/>
            <person name="Ng W.-L."/>
            <person name="Kazmierczak K.M."/>
            <person name="Andrzejewski T.M."/>
            <person name="Davidsen T.M."/>
            <person name="Wayne K.J."/>
            <person name="Tettelin H."/>
            <person name="Glass J.I."/>
            <person name="Rusch D."/>
            <person name="Podicherti R."/>
            <person name="Tsui H.-C.T."/>
            <person name="Winkler M.E."/>
        </authorList>
    </citation>
    <scope>NUCLEOTIDE SEQUENCE</scope>
</reference>
<name>A0A382P004_9ZZZZ</name>
<sequence length="56" mass="5723">AGVADVMHAGDVSRDGKTAVAGGEDGVLRVWNIADGKALRTFEPPAKEDADGLTSK</sequence>
<evidence type="ECO:0000256" key="1">
    <source>
        <dbReference type="ARBA" id="ARBA00022574"/>
    </source>
</evidence>
<organism evidence="3">
    <name type="scientific">marine metagenome</name>
    <dbReference type="NCBI Taxonomy" id="408172"/>
    <lineage>
        <taxon>unclassified sequences</taxon>
        <taxon>metagenomes</taxon>
        <taxon>ecological metagenomes</taxon>
    </lineage>
</organism>
<dbReference type="InterPro" id="IPR015943">
    <property type="entry name" value="WD40/YVTN_repeat-like_dom_sf"/>
</dbReference>
<keyword evidence="1" id="KW-0853">WD repeat</keyword>
<dbReference type="PROSITE" id="PS50082">
    <property type="entry name" value="WD_REPEATS_2"/>
    <property type="match status" value="1"/>
</dbReference>
<dbReference type="EMBL" id="UINC01103502">
    <property type="protein sequence ID" value="SVC65935.1"/>
    <property type="molecule type" value="Genomic_DNA"/>
</dbReference>
<dbReference type="SUPFAM" id="SSF50998">
    <property type="entry name" value="Quinoprotein alcohol dehydrogenase-like"/>
    <property type="match status" value="1"/>
</dbReference>
<protein>
    <submittedName>
        <fullName evidence="3">Uncharacterized protein</fullName>
    </submittedName>
</protein>
<dbReference type="AlphaFoldDB" id="A0A382P004"/>
<feature type="non-terminal residue" evidence="3">
    <location>
        <position position="1"/>
    </location>
</feature>
<gene>
    <name evidence="3" type="ORF">METZ01_LOCUS318789</name>
</gene>
<proteinExistence type="predicted"/>
<dbReference type="InterPro" id="IPR019775">
    <property type="entry name" value="WD40_repeat_CS"/>
</dbReference>
<dbReference type="PROSITE" id="PS00678">
    <property type="entry name" value="WD_REPEATS_1"/>
    <property type="match status" value="1"/>
</dbReference>
<dbReference type="InterPro" id="IPR001680">
    <property type="entry name" value="WD40_rpt"/>
</dbReference>
<accession>A0A382P004</accession>
<dbReference type="InterPro" id="IPR011047">
    <property type="entry name" value="Quinoprotein_ADH-like_sf"/>
</dbReference>
<dbReference type="Gene3D" id="2.130.10.10">
    <property type="entry name" value="YVTN repeat-like/Quinoprotein amine dehydrogenase"/>
    <property type="match status" value="1"/>
</dbReference>
<keyword evidence="2" id="KW-0677">Repeat</keyword>
<evidence type="ECO:0000313" key="3">
    <source>
        <dbReference type="EMBL" id="SVC65935.1"/>
    </source>
</evidence>